<dbReference type="InterPro" id="IPR036628">
    <property type="entry name" value="Clp_N_dom_sf"/>
</dbReference>
<feature type="domain" description="Clp R" evidence="1">
    <location>
        <begin position="118"/>
        <end position="170"/>
    </location>
</feature>
<organism evidence="2 3">
    <name type="scientific">Plantactinospora sonchi</name>
    <dbReference type="NCBI Taxonomy" id="1544735"/>
    <lineage>
        <taxon>Bacteria</taxon>
        <taxon>Bacillati</taxon>
        <taxon>Actinomycetota</taxon>
        <taxon>Actinomycetes</taxon>
        <taxon>Micromonosporales</taxon>
        <taxon>Micromonosporaceae</taxon>
        <taxon>Plantactinospora</taxon>
    </lineage>
</organism>
<comment type="caution">
    <text evidence="2">The sequence shown here is derived from an EMBL/GenBank/DDBJ whole genome shotgun (WGS) entry which is preliminary data.</text>
</comment>
<keyword evidence="2" id="KW-0378">Hydrolase</keyword>
<dbReference type="GO" id="GO:0008233">
    <property type="term" value="F:peptidase activity"/>
    <property type="evidence" value="ECO:0007669"/>
    <property type="project" value="UniProtKB-KW"/>
</dbReference>
<keyword evidence="3" id="KW-1185">Reference proteome</keyword>
<gene>
    <name evidence="2" type="ORF">V1633_34270</name>
</gene>
<protein>
    <submittedName>
        <fullName evidence="2">Clp protease N-terminal domain-containing protein</fullName>
    </submittedName>
</protein>
<name>A0ABU7S462_9ACTN</name>
<dbReference type="RefSeq" id="WP_331218447.1">
    <property type="nucleotide sequence ID" value="NZ_JAZGQK010000038.1"/>
</dbReference>
<dbReference type="GO" id="GO:0006508">
    <property type="term" value="P:proteolysis"/>
    <property type="evidence" value="ECO:0007669"/>
    <property type="project" value="UniProtKB-KW"/>
</dbReference>
<keyword evidence="2" id="KW-0645">Protease</keyword>
<dbReference type="Proteomes" id="UP001332243">
    <property type="component" value="Unassembled WGS sequence"/>
</dbReference>
<proteinExistence type="predicted"/>
<accession>A0ABU7S462</accession>
<dbReference type="SUPFAM" id="SSF81923">
    <property type="entry name" value="Double Clp-N motif"/>
    <property type="match status" value="1"/>
</dbReference>
<sequence>MTTWAARAGTAVIGTLADAAAAAWRADRRTVRTLDLVVELATRLPSFAHLLGPKLRQLREAAHDPRLDESPAEPPVNAQSPLDMEVLAVLREATWDARRDLRREVTDPSPSWSSASYSAVRKALDIARAERVGYAHGMHLFLALTEDPGCRAMEVLASLGVTGDHIRHAVPIRSSIAAEGSPTARSADFLTAAGVLTRPGEGGAAPGRLRHRLSRLVLRSGVGVLVPVLEQEAVRQTVRMGAPEVDSVGLLAAVLSLDEQLRARQRSFAPPWAATNAAGEILAGSGLDVAATTARAVVPAEPGSAADRTYRWRSRRGDPVFGADAAAVTRHAVGIRETGDVGTSHLLLAMLDSPDCAANRLLRGVINMAEVRQELSARMR</sequence>
<dbReference type="Gene3D" id="1.10.1780.10">
    <property type="entry name" value="Clp, N-terminal domain"/>
    <property type="match status" value="2"/>
</dbReference>
<dbReference type="EMBL" id="JAZGQK010000038">
    <property type="protein sequence ID" value="MEE6263553.1"/>
    <property type="molecule type" value="Genomic_DNA"/>
</dbReference>
<dbReference type="Pfam" id="PF02861">
    <property type="entry name" value="Clp_N"/>
    <property type="match status" value="1"/>
</dbReference>
<evidence type="ECO:0000313" key="2">
    <source>
        <dbReference type="EMBL" id="MEE6263553.1"/>
    </source>
</evidence>
<dbReference type="InterPro" id="IPR004176">
    <property type="entry name" value="Clp_R_N"/>
</dbReference>
<evidence type="ECO:0000313" key="3">
    <source>
        <dbReference type="Proteomes" id="UP001332243"/>
    </source>
</evidence>
<evidence type="ECO:0000259" key="1">
    <source>
        <dbReference type="Pfam" id="PF02861"/>
    </source>
</evidence>
<reference evidence="2 3" key="1">
    <citation type="submission" date="2024-01" db="EMBL/GenBank/DDBJ databases">
        <title>Genome insights into Plantactinospora sonchi sp. nov.</title>
        <authorList>
            <person name="Wang L."/>
        </authorList>
    </citation>
    <scope>NUCLEOTIDE SEQUENCE [LARGE SCALE GENOMIC DNA]</scope>
    <source>
        <strain evidence="2 3">NEAU-QY2</strain>
    </source>
</reference>